<evidence type="ECO:0000313" key="3">
    <source>
        <dbReference type="Proteomes" id="UP000052232"/>
    </source>
</evidence>
<organism evidence="2 3">
    <name type="scientific">Sphingobium cupriresistens LL01</name>
    <dbReference type="NCBI Taxonomy" id="1420583"/>
    <lineage>
        <taxon>Bacteria</taxon>
        <taxon>Pseudomonadati</taxon>
        <taxon>Pseudomonadota</taxon>
        <taxon>Alphaproteobacteria</taxon>
        <taxon>Sphingomonadales</taxon>
        <taxon>Sphingomonadaceae</taxon>
        <taxon>Sphingobium</taxon>
    </lineage>
</organism>
<protein>
    <submittedName>
        <fullName evidence="2">Uncharacterized protein</fullName>
    </submittedName>
</protein>
<comment type="caution">
    <text evidence="2">The sequence shown here is derived from an EMBL/GenBank/DDBJ whole genome shotgun (WGS) entry which is preliminary data.</text>
</comment>
<dbReference type="PATRIC" id="fig|1420583.3.peg.4449"/>
<dbReference type="EMBL" id="JACT01000008">
    <property type="protein sequence ID" value="KMS51794.1"/>
    <property type="molecule type" value="Genomic_DNA"/>
</dbReference>
<feature type="region of interest" description="Disordered" evidence="1">
    <location>
        <begin position="60"/>
        <end position="84"/>
    </location>
</feature>
<evidence type="ECO:0000313" key="2">
    <source>
        <dbReference type="EMBL" id="KMS51794.1"/>
    </source>
</evidence>
<evidence type="ECO:0000256" key="1">
    <source>
        <dbReference type="SAM" id="MobiDB-lite"/>
    </source>
</evidence>
<name>A0A0J7XJG1_9SPHN</name>
<feature type="compositionally biased region" description="Basic and acidic residues" evidence="1">
    <location>
        <begin position="73"/>
        <end position="82"/>
    </location>
</feature>
<dbReference type="AlphaFoldDB" id="A0A0J7XJG1"/>
<accession>A0A0J7XJG1</accession>
<gene>
    <name evidence="2" type="ORF">V473_23195</name>
</gene>
<sequence length="116" mass="12906">MAANVLITPCLTGRIAWKAHKSRIGWIRRVHIAPEKSEAGRTIIGPCDPTFALTTWLVGQRPQPTEGEDGDDQERVEQEQRPKNPAFILIEKCVRERTGNESLFEGSVAKIGGSQR</sequence>
<keyword evidence="3" id="KW-1185">Reference proteome</keyword>
<dbReference type="Proteomes" id="UP000052232">
    <property type="component" value="Unassembled WGS sequence"/>
</dbReference>
<dbReference type="STRING" id="1420583.V473_23195"/>
<reference evidence="2 3" key="1">
    <citation type="journal article" date="2015" name="G3 (Bethesda)">
        <title>Insights into Ongoing Evolution of the Hexachlorocyclohexane Catabolic Pathway from Comparative Genomics of Ten Sphingomonadaceae Strains.</title>
        <authorList>
            <person name="Pearce S.L."/>
            <person name="Oakeshott J.G."/>
            <person name="Pandey G."/>
        </authorList>
    </citation>
    <scope>NUCLEOTIDE SEQUENCE [LARGE SCALE GENOMIC DNA]</scope>
    <source>
        <strain evidence="2 3">LL01</strain>
    </source>
</reference>
<proteinExistence type="predicted"/>